<feature type="binding site" evidence="6">
    <location>
        <begin position="342"/>
        <end position="346"/>
    </location>
    <ligand>
        <name>ATP</name>
        <dbReference type="ChEBI" id="CHEBI:30616"/>
    </ligand>
</feature>
<dbReference type="SUPFAM" id="SSF53067">
    <property type="entry name" value="Actin-like ATPase domain"/>
    <property type="match status" value="2"/>
</dbReference>
<dbReference type="PANTHER" id="PTHR21060">
    <property type="entry name" value="ACETATE KINASE"/>
    <property type="match status" value="1"/>
</dbReference>
<comment type="catalytic activity">
    <reaction evidence="6">
        <text>acetate + ATP = acetyl phosphate + ADP</text>
        <dbReference type="Rhea" id="RHEA:11352"/>
        <dbReference type="ChEBI" id="CHEBI:22191"/>
        <dbReference type="ChEBI" id="CHEBI:30089"/>
        <dbReference type="ChEBI" id="CHEBI:30616"/>
        <dbReference type="ChEBI" id="CHEBI:456216"/>
        <dbReference type="EC" id="2.7.2.1"/>
    </reaction>
</comment>
<dbReference type="InterPro" id="IPR043129">
    <property type="entry name" value="ATPase_NBD"/>
</dbReference>
<keyword evidence="3 6" id="KW-0547">Nucleotide-binding</keyword>
<dbReference type="InterPro" id="IPR000890">
    <property type="entry name" value="Aliphatic_acid_kin_short-chain"/>
</dbReference>
<dbReference type="GO" id="GO:0008776">
    <property type="term" value="F:acetate kinase activity"/>
    <property type="evidence" value="ECO:0007669"/>
    <property type="project" value="UniProtKB-EC"/>
</dbReference>
<feature type="binding site" evidence="6">
    <location>
        <position position="19"/>
    </location>
    <ligand>
        <name>Mg(2+)</name>
        <dbReference type="ChEBI" id="CHEBI:18420"/>
    </ligand>
</feature>
<evidence type="ECO:0000256" key="3">
    <source>
        <dbReference type="ARBA" id="ARBA00022741"/>
    </source>
</evidence>
<proteinExistence type="inferred from homology"/>
<keyword evidence="6" id="KW-0479">Metal-binding</keyword>
<comment type="pathway">
    <text evidence="6">Metabolic intermediate biosynthesis; acetyl-CoA biosynthesis; acetyl-CoA from acetate: step 1/2.</text>
</comment>
<dbReference type="EC" id="2.7.2.1" evidence="6"/>
<evidence type="ECO:0000256" key="1">
    <source>
        <dbReference type="ARBA" id="ARBA00008748"/>
    </source>
</evidence>
<dbReference type="RefSeq" id="WP_341724988.1">
    <property type="nucleotide sequence ID" value="NZ_JBBWWT010000002.1"/>
</dbReference>
<organism evidence="8 9">
    <name type="scientific">Pseudoxanthomonas putridarboris</name>
    <dbReference type="NCBI Taxonomy" id="752605"/>
    <lineage>
        <taxon>Bacteria</taxon>
        <taxon>Pseudomonadati</taxon>
        <taxon>Pseudomonadota</taxon>
        <taxon>Gammaproteobacteria</taxon>
        <taxon>Lysobacterales</taxon>
        <taxon>Lysobacteraceae</taxon>
        <taxon>Pseudoxanthomonas</taxon>
    </lineage>
</organism>
<keyword evidence="2 6" id="KW-0808">Transferase</keyword>
<protein>
    <recommendedName>
        <fullName evidence="6">Acetate kinase</fullName>
        <ecNumber evidence="6">2.7.2.1</ecNumber>
    </recommendedName>
    <alternativeName>
        <fullName evidence="6">Acetokinase</fullName>
    </alternativeName>
</protein>
<keyword evidence="4 6" id="KW-0418">Kinase</keyword>
<gene>
    <name evidence="6" type="primary">ackA</name>
    <name evidence="8" type="ORF">AAD027_05365</name>
</gene>
<evidence type="ECO:0000256" key="6">
    <source>
        <dbReference type="HAMAP-Rule" id="MF_00020"/>
    </source>
</evidence>
<accession>A0ABU9IXX5</accession>
<dbReference type="PIRSF" id="PIRSF000722">
    <property type="entry name" value="Acetate_prop_kin"/>
    <property type="match status" value="1"/>
</dbReference>
<comment type="similarity">
    <text evidence="1 6 7">Belongs to the acetokinase family.</text>
</comment>
<evidence type="ECO:0000313" key="8">
    <source>
        <dbReference type="EMBL" id="MEL1263803.1"/>
    </source>
</evidence>
<feature type="binding site" evidence="6">
    <location>
        <position position="26"/>
    </location>
    <ligand>
        <name>ATP</name>
        <dbReference type="ChEBI" id="CHEBI:30616"/>
    </ligand>
</feature>
<keyword evidence="6" id="KW-0963">Cytoplasm</keyword>
<sequence length="405" mass="43799">MSGAQDRHATRGDLVLVLNCGSSSIKFALFDAGRDPLPHAPAWNGKVQGIGGPRPDFGETGVAPFAIALDPAHPYRDALRLIRERVVARLDGRRLAVVAHRVVHGGNKYFDPVRVDAGVLADLKSYVPLAPLHQPFALEAVEILLRERPDIPQVACFDTGFHHTIPKVEQILPLPYSAWQRGLRRYGFHGLSYAYIAEKLPARHGDAARGRTIVAHLGSGASLCAMRDLQSVATTMGFSALDGLMMGTRTGALDPGAVLYLMEIEKLSLEQVGHLLYHESGLLGVSGISSEPRVVVRHENDEGESGERARIALDLYVRRIVREIGALAAVLGGLDMLVFTAGVGEHNAFVRERVCAALEWMGVALDQEANARDGTVISTDGSKVRVAVEPTNEEWIAARQALACL</sequence>
<feature type="binding site" evidence="6">
    <location>
        <begin position="216"/>
        <end position="220"/>
    </location>
    <ligand>
        <name>ATP</name>
        <dbReference type="ChEBI" id="CHEBI:30616"/>
    </ligand>
</feature>
<dbReference type="Proteomes" id="UP001459204">
    <property type="component" value="Unassembled WGS sequence"/>
</dbReference>
<dbReference type="NCBIfam" id="TIGR00016">
    <property type="entry name" value="ackA"/>
    <property type="match status" value="1"/>
</dbReference>
<dbReference type="HAMAP" id="MF_00020">
    <property type="entry name" value="Acetate_kinase"/>
    <property type="match status" value="1"/>
</dbReference>
<keyword evidence="5 6" id="KW-0067">ATP-binding</keyword>
<dbReference type="Gene3D" id="3.30.420.40">
    <property type="match status" value="2"/>
</dbReference>
<evidence type="ECO:0000313" key="9">
    <source>
        <dbReference type="Proteomes" id="UP001459204"/>
    </source>
</evidence>
<comment type="caution">
    <text evidence="8">The sequence shown here is derived from an EMBL/GenBank/DDBJ whole genome shotgun (WGS) entry which is preliminary data.</text>
</comment>
<reference evidence="8 9" key="1">
    <citation type="submission" date="2024-04" db="EMBL/GenBank/DDBJ databases">
        <title>Draft genome sequence of Pseudoxanthomonas putridarboris WD12.</title>
        <authorList>
            <person name="Oh J."/>
        </authorList>
    </citation>
    <scope>NUCLEOTIDE SEQUENCE [LARGE SCALE GENOMIC DNA]</scope>
    <source>
        <strain evidence="8 9">WD12</strain>
    </source>
</reference>
<comment type="subcellular location">
    <subcellularLocation>
        <location evidence="6">Cytoplasm</location>
    </subcellularLocation>
</comment>
<evidence type="ECO:0000256" key="2">
    <source>
        <dbReference type="ARBA" id="ARBA00022679"/>
    </source>
</evidence>
<feature type="active site" description="Proton donor/acceptor" evidence="6">
    <location>
        <position position="158"/>
    </location>
</feature>
<dbReference type="InterPro" id="IPR023865">
    <property type="entry name" value="Aliphatic_acid_kinase_CS"/>
</dbReference>
<evidence type="ECO:0000256" key="5">
    <source>
        <dbReference type="ARBA" id="ARBA00022840"/>
    </source>
</evidence>
<dbReference type="PRINTS" id="PR00471">
    <property type="entry name" value="ACETATEKNASE"/>
</dbReference>
<keyword evidence="9" id="KW-1185">Reference proteome</keyword>
<dbReference type="EMBL" id="JBBWWT010000002">
    <property type="protein sequence ID" value="MEL1263803.1"/>
    <property type="molecule type" value="Genomic_DNA"/>
</dbReference>
<comment type="caution">
    <text evidence="6">Lacks conserved residue(s) required for the propagation of feature annotation.</text>
</comment>
<comment type="cofactor">
    <cofactor evidence="6">
        <name>Mg(2+)</name>
        <dbReference type="ChEBI" id="CHEBI:18420"/>
    </cofactor>
    <cofactor evidence="6">
        <name>Mn(2+)</name>
        <dbReference type="ChEBI" id="CHEBI:29035"/>
    </cofactor>
    <text evidence="6">Mg(2+). Can also accept Mn(2+).</text>
</comment>
<feature type="site" description="Transition state stabilizer" evidence="6">
    <location>
        <position position="249"/>
    </location>
</feature>
<dbReference type="Pfam" id="PF00871">
    <property type="entry name" value="Acetate_kinase"/>
    <property type="match status" value="1"/>
</dbReference>
<keyword evidence="6" id="KW-0460">Magnesium</keyword>
<dbReference type="PROSITE" id="PS01075">
    <property type="entry name" value="ACETATE_KINASE_1"/>
    <property type="match status" value="1"/>
</dbReference>
<dbReference type="PANTHER" id="PTHR21060:SF15">
    <property type="entry name" value="ACETATE KINASE-RELATED"/>
    <property type="match status" value="1"/>
</dbReference>
<feature type="binding site" evidence="6">
    <location>
        <position position="393"/>
    </location>
    <ligand>
        <name>Mg(2+)</name>
        <dbReference type="ChEBI" id="CHEBI:18420"/>
    </ligand>
</feature>
<evidence type="ECO:0000256" key="4">
    <source>
        <dbReference type="ARBA" id="ARBA00022777"/>
    </source>
</evidence>
<feature type="binding site" evidence="6">
    <location>
        <position position="101"/>
    </location>
    <ligand>
        <name>substrate</name>
    </ligand>
</feature>
<feature type="site" description="Transition state stabilizer" evidence="6">
    <location>
        <position position="189"/>
    </location>
</feature>
<comment type="function">
    <text evidence="6">Catalyzes the formation of acetyl phosphate from acetate and ATP. Can also catalyze the reverse reaction.</text>
</comment>
<evidence type="ECO:0000256" key="7">
    <source>
        <dbReference type="RuleBase" id="RU003835"/>
    </source>
</evidence>
<name>A0ABU9IXX5_9GAMM</name>
<comment type="subunit">
    <text evidence="6">Homodimer.</text>
</comment>
<dbReference type="InterPro" id="IPR004372">
    <property type="entry name" value="Ac/propionate_kinase"/>
</dbReference>